<accession>A0ABD3MLC6</accession>
<dbReference type="AlphaFoldDB" id="A0ABD3MLC6"/>
<evidence type="ECO:0000313" key="2">
    <source>
        <dbReference type="EMBL" id="KAL3761310.1"/>
    </source>
</evidence>
<dbReference type="Proteomes" id="UP001530293">
    <property type="component" value="Unassembled WGS sequence"/>
</dbReference>
<feature type="region of interest" description="Disordered" evidence="1">
    <location>
        <begin position="229"/>
        <end position="317"/>
    </location>
</feature>
<proteinExistence type="predicted"/>
<dbReference type="EMBL" id="JALLBG020000152">
    <property type="protein sequence ID" value="KAL3761310.1"/>
    <property type="molecule type" value="Genomic_DNA"/>
</dbReference>
<evidence type="ECO:0000256" key="1">
    <source>
        <dbReference type="SAM" id="MobiDB-lite"/>
    </source>
</evidence>
<feature type="compositionally biased region" description="Low complexity" evidence="1">
    <location>
        <begin position="41"/>
        <end position="52"/>
    </location>
</feature>
<protein>
    <submittedName>
        <fullName evidence="2">Uncharacterized protein</fullName>
    </submittedName>
</protein>
<feature type="compositionally biased region" description="Acidic residues" evidence="1">
    <location>
        <begin position="242"/>
        <end position="251"/>
    </location>
</feature>
<gene>
    <name evidence="2" type="ORF">ACHAWU_010223</name>
</gene>
<evidence type="ECO:0000313" key="3">
    <source>
        <dbReference type="Proteomes" id="UP001530293"/>
    </source>
</evidence>
<keyword evidence="3" id="KW-1185">Reference proteome</keyword>
<feature type="region of interest" description="Disordered" evidence="1">
    <location>
        <begin position="1"/>
        <end position="53"/>
    </location>
</feature>
<name>A0ABD3MLC6_9STRA</name>
<comment type="caution">
    <text evidence="2">The sequence shown here is derived from an EMBL/GenBank/DDBJ whole genome shotgun (WGS) entry which is preliminary data.</text>
</comment>
<reference evidence="2 3" key="1">
    <citation type="submission" date="2024-10" db="EMBL/GenBank/DDBJ databases">
        <title>Updated reference genomes for cyclostephanoid diatoms.</title>
        <authorList>
            <person name="Roberts W.R."/>
            <person name="Alverson A.J."/>
        </authorList>
    </citation>
    <scope>NUCLEOTIDE SEQUENCE [LARGE SCALE GENOMIC DNA]</scope>
    <source>
        <strain evidence="2 3">AJA232-27</strain>
    </source>
</reference>
<organism evidence="2 3">
    <name type="scientific">Discostella pseudostelligera</name>
    <dbReference type="NCBI Taxonomy" id="259834"/>
    <lineage>
        <taxon>Eukaryota</taxon>
        <taxon>Sar</taxon>
        <taxon>Stramenopiles</taxon>
        <taxon>Ochrophyta</taxon>
        <taxon>Bacillariophyta</taxon>
        <taxon>Coscinodiscophyceae</taxon>
        <taxon>Thalassiosirophycidae</taxon>
        <taxon>Stephanodiscales</taxon>
        <taxon>Stephanodiscaceae</taxon>
        <taxon>Discostella</taxon>
    </lineage>
</organism>
<sequence>MEPPEIDARSMPSQRQTQRRRSSLHADDEEENALLDNGLARRPSTSSPRSLSNDIDVCNNAWRKLSCPTRSILSLIAAVLLISSTYEFAVNEGVREQEAENQKEHNAVDYSIKSWKVFGGGGERSNNDINTNSVNDFDMNNEKSDQLHPVEQNEVLNERDEGKDFHQTLVDTRARAQELISTLNDYYGGEEKANAMLVNSWQARWMLDDEYSFIDGSDNDEGNRELRRLKRNKGKKLHPDDHDENGDDEEKEEQKKKEKRNKVKEQEKTAPDGNVQNDGNKAKEEQKKKKDKVKQGKVVENPEDMSPEELEQHHHYRRQRTTKLITTMARALLNPNQDTFLIGTIGSSVAAGHDNCAYDSYENQLQRTLTPLFAAANMQIIVQNAGEGGGCGDTHQNQVFCITHNVSPKVDIIHYSWTYFERETPEVQREQLIRWAQHMERRPMVHHLVARGKKNTCDGDVKANVDLDNTYAIFGYNAFCIQTGLYFGGHDYDAESEAGINRFGWQFHGDGYHNTTRYGEELPDGDPRRESLGTVYRNWHPGPLGFQVASDAFAYVYTMGLLKTLDIIEQDMNAGLNILDRWFDSNRRLELATGGATGLNSHRLRTGPDLPVQSSSQRHLIQLPPLGSMPEPLFCDPLYCSTPHPPSCLNYEKPTFGVPGITVQTQSTWEITHDDNKWNYMVGKVDTALIKNLNDPDWEKRCTHADACGGITAQDSTQGVLTYELPSSRMTAGLVFLCGCCGKKVGEDMFLNNQNIAFTLNGRVLDKTNMDVYPNPKCIRLLKFFGDGEYNKEDTMLLSIRLTDTDSNGTLPTVMISHIVAL</sequence>